<dbReference type="Proteomes" id="UP000094527">
    <property type="component" value="Unassembled WGS sequence"/>
</dbReference>
<organism evidence="3 4">
    <name type="scientific">Orchesella cincta</name>
    <name type="common">Springtail</name>
    <name type="synonym">Podura cincta</name>
    <dbReference type="NCBI Taxonomy" id="48709"/>
    <lineage>
        <taxon>Eukaryota</taxon>
        <taxon>Metazoa</taxon>
        <taxon>Ecdysozoa</taxon>
        <taxon>Arthropoda</taxon>
        <taxon>Hexapoda</taxon>
        <taxon>Collembola</taxon>
        <taxon>Entomobryomorpha</taxon>
        <taxon>Entomobryoidea</taxon>
        <taxon>Orchesellidae</taxon>
        <taxon>Orchesellinae</taxon>
        <taxon>Orchesella</taxon>
    </lineage>
</organism>
<reference evidence="3 4" key="1">
    <citation type="journal article" date="2016" name="Genome Biol. Evol.">
        <title>Gene Family Evolution Reflects Adaptation to Soil Environmental Stressors in the Genome of the Collembolan Orchesella cincta.</title>
        <authorList>
            <person name="Faddeeva-Vakhrusheva A."/>
            <person name="Derks M.F."/>
            <person name="Anvar S.Y."/>
            <person name="Agamennone V."/>
            <person name="Suring W."/>
            <person name="Smit S."/>
            <person name="van Straalen N.M."/>
            <person name="Roelofs D."/>
        </authorList>
    </citation>
    <scope>NUCLEOTIDE SEQUENCE [LARGE SCALE GENOMIC DNA]</scope>
    <source>
        <tissue evidence="3">Mixed pool</tissue>
    </source>
</reference>
<comment type="caution">
    <text evidence="3">The sequence shown here is derived from an EMBL/GenBank/DDBJ whole genome shotgun (WGS) entry which is preliminary data.</text>
</comment>
<gene>
    <name evidence="3" type="ORF">Ocin01_10467</name>
</gene>
<feature type="region of interest" description="Disordered" evidence="1">
    <location>
        <begin position="1"/>
        <end position="38"/>
    </location>
</feature>
<keyword evidence="2" id="KW-0812">Transmembrane</keyword>
<dbReference type="AlphaFoldDB" id="A0A1D2MU41"/>
<evidence type="ECO:0000313" key="4">
    <source>
        <dbReference type="Proteomes" id="UP000094527"/>
    </source>
</evidence>
<evidence type="ECO:0000313" key="3">
    <source>
        <dbReference type="EMBL" id="ODM96215.1"/>
    </source>
</evidence>
<keyword evidence="2" id="KW-1133">Transmembrane helix</keyword>
<protein>
    <submittedName>
        <fullName evidence="3">Uncharacterized protein</fullName>
    </submittedName>
</protein>
<sequence length="864" mass="97066">MENRELTKSRIPRLSQFSSPTSPRSQALPKAQTSIPSPRYRVTSNLTHKCSPKQTFNATKNDKTIVKTTVVTQPLVEKNIESEVPFEAPPDEHLMNTESNEHDEISHVGNPISQKDIDDALKGMIFPSEQDHKLKNVFTIIDSPAAQLSDDDCVLFEKEVENIQTPSDHGDTQGTLAKCSNDCDAGTPATFLTKKESALLKTSCGSATKLRSHPILEEIRNVTPPPLQQSQEDLIASLLTKNVQMELVQEEVEEVTHFPNPQLTIKPEEISIKKQGNSKSCPLHETSSNKSIGYESRCKSASTTQSPAERLVVPISEPVEDLRKSEDLNVLFTATPIKMNSTQSVVHRELKKPTEPTYLQLHQEKLQKMQAEMAESIKKETAEPSWHGATLLCTADESTDEIEEVGYDRVEEQTQTSFPSLDYGNRRSLQVIAGQNAQSEERKFGSGFDVRTSPEYMDLLESDFDFEDEGDDIGVTIESDSEEEKLMEYLLRANPDTPSKKQKTIYSLDVSRRSSLNFSAKEAVGPGNNGDGYDIRPQKSATRKAELDQDVEELYKRGNIQNENVAARSGPSTGFIPNEPAKPTKLMSRMTSKGHIEIVSSFNEPSNDDFCGIAPAESKKSAFIMQRNSKSCDVFQSSQTISNLTSEVCAYKVYMNKSAANHYSVTRKHGFIYPNRDVVFDVKTRESARITSQLAIQDEIVVKIFPAYCDKETELAEYYAELSQQRPDLIQTHSIDKIILWDAGDLVKMKNLLDSIKDEDERFSLKEQLHREYSRRVIPEVSSKRLLNKVQSEMQMANASLRAVFNQLVLVRNSTYTLMYGLVFLFVVLMILPLLHTTAVIVEVPEAEESVYEKIISFFKTIGL</sequence>
<name>A0A1D2MU41_ORCCI</name>
<feature type="region of interest" description="Disordered" evidence="1">
    <location>
        <begin position="520"/>
        <end position="546"/>
    </location>
</feature>
<feature type="compositionally biased region" description="Polar residues" evidence="1">
    <location>
        <begin position="15"/>
        <end position="38"/>
    </location>
</feature>
<keyword evidence="4" id="KW-1185">Reference proteome</keyword>
<evidence type="ECO:0000256" key="1">
    <source>
        <dbReference type="SAM" id="MobiDB-lite"/>
    </source>
</evidence>
<keyword evidence="2" id="KW-0472">Membrane</keyword>
<feature type="compositionally biased region" description="Basic and acidic residues" evidence="1">
    <location>
        <begin position="533"/>
        <end position="546"/>
    </location>
</feature>
<evidence type="ECO:0000256" key="2">
    <source>
        <dbReference type="SAM" id="Phobius"/>
    </source>
</evidence>
<proteinExistence type="predicted"/>
<accession>A0A1D2MU41</accession>
<feature type="transmembrane region" description="Helical" evidence="2">
    <location>
        <begin position="816"/>
        <end position="835"/>
    </location>
</feature>
<dbReference type="EMBL" id="LJIJ01000561">
    <property type="protein sequence ID" value="ODM96215.1"/>
    <property type="molecule type" value="Genomic_DNA"/>
</dbReference>